<keyword evidence="4" id="KW-1185">Reference proteome</keyword>
<dbReference type="Gene3D" id="2.60.40.2340">
    <property type="match status" value="2"/>
</dbReference>
<accession>A0A7M4D1S2</accession>
<keyword evidence="1" id="KW-0732">Signal</keyword>
<protein>
    <recommendedName>
        <fullName evidence="6">DUF1735 domain-containing protein</fullName>
    </recommendedName>
</protein>
<proteinExistence type="predicted"/>
<evidence type="ECO:0008006" key="6">
    <source>
        <dbReference type="Google" id="ProtNLM"/>
    </source>
</evidence>
<dbReference type="Proteomes" id="UP000285951">
    <property type="component" value="Unassembled WGS sequence"/>
</dbReference>
<dbReference type="Proteomes" id="UP000462449">
    <property type="component" value="Unassembled WGS sequence"/>
</dbReference>
<feature type="chain" id="PRO_5029846613" description="DUF1735 domain-containing protein" evidence="1">
    <location>
        <begin position="23"/>
        <end position="375"/>
    </location>
</feature>
<gene>
    <name evidence="3" type="ORF">DWB62_002065</name>
    <name evidence="2" type="ORF">GNY23_02065</name>
</gene>
<reference evidence="3 4" key="1">
    <citation type="submission" date="2019-11" db="EMBL/GenBank/DDBJ databases">
        <title>Draft genome sequence of Labilibaculum sp. strain SYP isolated from Black Sea.</title>
        <authorList>
            <person name="Yadav S."/>
            <person name="Villanueva L."/>
        </authorList>
    </citation>
    <scope>NUCLEOTIDE SEQUENCE [LARGE SCALE GENOMIC DNA]</scope>
    <source>
        <strain evidence="3 4">44</strain>
    </source>
</reference>
<comment type="caution">
    <text evidence="2">The sequence shown here is derived from an EMBL/GenBank/DDBJ whole genome shotgun (WGS) entry which is preliminary data.</text>
</comment>
<dbReference type="PROSITE" id="PS51257">
    <property type="entry name" value="PROKAR_LIPOPROTEIN"/>
    <property type="match status" value="1"/>
</dbReference>
<organism evidence="2 5">
    <name type="scientific">Labilibaculum euxinus</name>
    <dbReference type="NCBI Taxonomy" id="2686357"/>
    <lineage>
        <taxon>Bacteria</taxon>
        <taxon>Pseudomonadati</taxon>
        <taxon>Bacteroidota</taxon>
        <taxon>Bacteroidia</taxon>
        <taxon>Marinilabiliales</taxon>
        <taxon>Marinifilaceae</taxon>
        <taxon>Labilibaculum</taxon>
    </lineage>
</organism>
<reference evidence="2 5" key="2">
    <citation type="submission" date="2019-12" db="EMBL/GenBank/DDBJ databases">
        <title>Draft genome sequence of Labilibaculum sp. strain 44 isolated from deep waters of Black Sea.</title>
        <authorList>
            <person name="Yadav S."/>
            <person name="Villanueva L."/>
        </authorList>
    </citation>
    <scope>NUCLEOTIDE SEQUENCE [LARGE SCALE GENOMIC DNA]</scope>
    <source>
        <strain evidence="2 5">44</strain>
    </source>
</reference>
<evidence type="ECO:0000313" key="2">
    <source>
        <dbReference type="EMBL" id="MUP36601.1"/>
    </source>
</evidence>
<evidence type="ECO:0000256" key="1">
    <source>
        <dbReference type="SAM" id="SignalP"/>
    </source>
</evidence>
<dbReference type="RefSeq" id="WP_156194521.1">
    <property type="nucleotide sequence ID" value="NZ_QTZN02000002.1"/>
</dbReference>
<feature type="signal peptide" evidence="1">
    <location>
        <begin position="1"/>
        <end position="22"/>
    </location>
</feature>
<dbReference type="OrthoDB" id="696008at2"/>
<dbReference type="EMBL" id="QTZN02000002">
    <property type="protein sequence ID" value="MVB05806.1"/>
    <property type="molecule type" value="Genomic_DNA"/>
</dbReference>
<evidence type="ECO:0000313" key="4">
    <source>
        <dbReference type="Proteomes" id="UP000285951"/>
    </source>
</evidence>
<dbReference type="EMBL" id="WOTW01000002">
    <property type="protein sequence ID" value="MUP36601.1"/>
    <property type="molecule type" value="Genomic_DNA"/>
</dbReference>
<name>A0A7M4D1S2_9BACT</name>
<sequence>MKKIYQKLFVAMCVLCMLASSACDDTESPSLDFSGDVDIHSFVVNGVEGTINEENSSISVILPAGSDLTALTPQITLGEGAVIAPASDEPVDFSDRNGNLLNVTYTVTNLSIYRKYDVSVDVARADITSFKIGSAEGDIDKTNKTIVIYLPEGTDITSLIPIVEYTEGAALTPESGAVVDFTSPVTFTLDYLGSLFKYEVTVILGEAPKPVLVIYNGEDVSPIWAPIASTINNGYANPKRDAVNSTSTCVAIMRNKEDTDDGGKPWSGGALWGTYKVDIDPAEYSKISLMVLKEAAGDVQIEIQSDGEQNKDWLKVFYSAEAIGEWQELIFEIPESRTAVINNILVAPHVNETVDDQTFTSHMIYWDELKAYPKE</sequence>
<dbReference type="AlphaFoldDB" id="A0A7M4D1S2"/>
<evidence type="ECO:0000313" key="3">
    <source>
        <dbReference type="EMBL" id="MVB05806.1"/>
    </source>
</evidence>
<evidence type="ECO:0000313" key="5">
    <source>
        <dbReference type="Proteomes" id="UP000462449"/>
    </source>
</evidence>